<dbReference type="Gene3D" id="3.40.50.1000">
    <property type="entry name" value="HAD superfamily/HAD-like"/>
    <property type="match status" value="1"/>
</dbReference>
<dbReference type="InterPro" id="IPR006551">
    <property type="entry name" value="Polynucleotide_phosphatase"/>
</dbReference>
<dbReference type="NCBIfam" id="TIGR01664">
    <property type="entry name" value="DNA-3'-Pase"/>
    <property type="match status" value="1"/>
</dbReference>
<dbReference type="InterPro" id="IPR006549">
    <property type="entry name" value="HAD-SF_hydro_IIIA"/>
</dbReference>
<dbReference type="GO" id="GO:0003690">
    <property type="term" value="F:double-stranded DNA binding"/>
    <property type="evidence" value="ECO:0007669"/>
    <property type="project" value="TreeGrafter"/>
</dbReference>
<dbReference type="AlphaFoldDB" id="A0A9P6H065"/>
<keyword evidence="2" id="KW-1185">Reference proteome</keyword>
<dbReference type="GO" id="GO:0006281">
    <property type="term" value="P:DNA repair"/>
    <property type="evidence" value="ECO:0007669"/>
    <property type="project" value="TreeGrafter"/>
</dbReference>
<dbReference type="GO" id="GO:0046404">
    <property type="term" value="F:ATP-dependent polydeoxyribonucleotide 5'-hydroxyl-kinase activity"/>
    <property type="evidence" value="ECO:0007669"/>
    <property type="project" value="TreeGrafter"/>
</dbReference>
<reference evidence="1 2" key="1">
    <citation type="journal article" date="2020" name="Genome Biol. Evol.">
        <title>Comparative genomics of strictly vertically transmitted, feminizing microsporidia endosymbionts of amphipod crustaceans.</title>
        <authorList>
            <person name="Cormier A."/>
            <person name="Chebbi M.A."/>
            <person name="Giraud I."/>
            <person name="Wattier R."/>
            <person name="Teixeira M."/>
            <person name="Gilbert C."/>
            <person name="Rigaud T."/>
            <person name="Cordaux R."/>
        </authorList>
    </citation>
    <scope>NUCLEOTIDE SEQUENCE [LARGE SCALE GENOMIC DNA]</scope>
    <source>
        <strain evidence="1 2">Ou3-Ou53</strain>
    </source>
</reference>
<dbReference type="GO" id="GO:0046403">
    <property type="term" value="F:polynucleotide 3'-phosphatase activity"/>
    <property type="evidence" value="ECO:0007669"/>
    <property type="project" value="TreeGrafter"/>
</dbReference>
<dbReference type="InterPro" id="IPR023214">
    <property type="entry name" value="HAD_sf"/>
</dbReference>
<organism evidence="1 2">
    <name type="scientific">Nosema granulosis</name>
    <dbReference type="NCBI Taxonomy" id="83296"/>
    <lineage>
        <taxon>Eukaryota</taxon>
        <taxon>Fungi</taxon>
        <taxon>Fungi incertae sedis</taxon>
        <taxon>Microsporidia</taxon>
        <taxon>Nosematidae</taxon>
        <taxon>Nosema</taxon>
    </lineage>
</organism>
<dbReference type="InterPro" id="IPR036412">
    <property type="entry name" value="HAD-like_sf"/>
</dbReference>
<accession>A0A9P6H065</accession>
<proteinExistence type="predicted"/>
<dbReference type="PANTHER" id="PTHR12083:SF9">
    <property type="entry name" value="BIFUNCTIONAL POLYNUCLEOTIDE PHOSPHATASE_KINASE"/>
    <property type="match status" value="1"/>
</dbReference>
<dbReference type="SUPFAM" id="SSF56784">
    <property type="entry name" value="HAD-like"/>
    <property type="match status" value="1"/>
</dbReference>
<dbReference type="OrthoDB" id="19045at2759"/>
<dbReference type="EMBL" id="SBJO01000084">
    <property type="protein sequence ID" value="KAF9763281.1"/>
    <property type="molecule type" value="Genomic_DNA"/>
</dbReference>
<evidence type="ECO:0000313" key="1">
    <source>
        <dbReference type="EMBL" id="KAF9763281.1"/>
    </source>
</evidence>
<sequence>MSALEISTVDNNSLMIMNFGFKGENFKKLAMFDFDNTLATFNGTDRMAVWRILFDNVKETLQNLYEKGYKIVILSNQSQILLNQMVHKDFVNKIKEFHKSVGLPMLVLVPQKKNKYRKPSIWAYKYLKDKYFSDSNLEDSFYVGDAAGHRENAPYPINCDLYFAKNAGLKFYLPEEYFKNKDPNYVYDPIDIRSYKSEPFEQSTRRIIFLYGLKKYNGKSFFINKYYHDYEVFDTPVACSKHCVYVNCNNLEFLKKIINEHPTEYKIYLLDYPPKILAWLKEFYFVNGQFVDKPWSPVKPQIVSYIKDKCEKVPFIFDDSFYNEEELEISKFILE</sequence>
<dbReference type="NCBIfam" id="TIGR01662">
    <property type="entry name" value="HAD-SF-IIIA"/>
    <property type="match status" value="1"/>
</dbReference>
<dbReference type="Proteomes" id="UP000740883">
    <property type="component" value="Unassembled WGS sequence"/>
</dbReference>
<gene>
    <name evidence="1" type="ORF">NGRA_1380</name>
</gene>
<evidence type="ECO:0008006" key="3">
    <source>
        <dbReference type="Google" id="ProtNLM"/>
    </source>
</evidence>
<name>A0A9P6H065_9MICR</name>
<dbReference type="Pfam" id="PF08645">
    <property type="entry name" value="PNK3P"/>
    <property type="match status" value="1"/>
</dbReference>
<comment type="caution">
    <text evidence="1">The sequence shown here is derived from an EMBL/GenBank/DDBJ whole genome shotgun (WGS) entry which is preliminary data.</text>
</comment>
<dbReference type="InterPro" id="IPR013954">
    <property type="entry name" value="PNK3P"/>
</dbReference>
<dbReference type="PANTHER" id="PTHR12083">
    <property type="entry name" value="BIFUNCTIONAL POLYNUCLEOTIDE PHOSPHATASE/KINASE"/>
    <property type="match status" value="1"/>
</dbReference>
<protein>
    <recommendedName>
        <fullName evidence="3">Bifunctional polynucleotide phosphatase/kinase</fullName>
    </recommendedName>
</protein>
<evidence type="ECO:0000313" key="2">
    <source>
        <dbReference type="Proteomes" id="UP000740883"/>
    </source>
</evidence>